<comment type="caution">
    <text evidence="3">The sequence shown here is derived from an EMBL/GenBank/DDBJ whole genome shotgun (WGS) entry which is preliminary data.</text>
</comment>
<dbReference type="Pfam" id="PF15388">
    <property type="entry name" value="FAM117"/>
    <property type="match status" value="1"/>
</dbReference>
<dbReference type="PANTHER" id="PTHR14972:SF8">
    <property type="entry name" value="GLUCOCORTICOID-INDUCED TRANSCRIPT 1 PROTEIN-LIKE ISOFORM X1"/>
    <property type="match status" value="1"/>
</dbReference>
<accession>A0AAN8ZPW9</accession>
<keyword evidence="4" id="KW-1185">Reference proteome</keyword>
<organism evidence="3 4">
    <name type="scientific">Halocaridina rubra</name>
    <name type="common">Hawaiian red shrimp</name>
    <dbReference type="NCBI Taxonomy" id="373956"/>
    <lineage>
        <taxon>Eukaryota</taxon>
        <taxon>Metazoa</taxon>
        <taxon>Ecdysozoa</taxon>
        <taxon>Arthropoda</taxon>
        <taxon>Crustacea</taxon>
        <taxon>Multicrustacea</taxon>
        <taxon>Malacostraca</taxon>
        <taxon>Eumalacostraca</taxon>
        <taxon>Eucarida</taxon>
        <taxon>Decapoda</taxon>
        <taxon>Pleocyemata</taxon>
        <taxon>Caridea</taxon>
        <taxon>Atyoidea</taxon>
        <taxon>Atyidae</taxon>
        <taxon>Halocaridina</taxon>
    </lineage>
</organism>
<dbReference type="PANTHER" id="PTHR14972">
    <property type="entry name" value="AGAP011572-PA"/>
    <property type="match status" value="1"/>
</dbReference>
<feature type="non-terminal residue" evidence="3">
    <location>
        <position position="1"/>
    </location>
</feature>
<evidence type="ECO:0000313" key="4">
    <source>
        <dbReference type="Proteomes" id="UP001381693"/>
    </source>
</evidence>
<dbReference type="EMBL" id="JAXCGZ010022430">
    <property type="protein sequence ID" value="KAK7032122.1"/>
    <property type="molecule type" value="Genomic_DNA"/>
</dbReference>
<evidence type="ECO:0000256" key="2">
    <source>
        <dbReference type="SAM" id="MobiDB-lite"/>
    </source>
</evidence>
<name>A0AAN8ZPW9_HALRR</name>
<feature type="compositionally biased region" description="Low complexity" evidence="2">
    <location>
        <begin position="74"/>
        <end position="100"/>
    </location>
</feature>
<evidence type="ECO:0000313" key="3">
    <source>
        <dbReference type="EMBL" id="KAK7032122.1"/>
    </source>
</evidence>
<proteinExistence type="predicted"/>
<dbReference type="Proteomes" id="UP001381693">
    <property type="component" value="Unassembled WGS sequence"/>
</dbReference>
<evidence type="ECO:0000256" key="1">
    <source>
        <dbReference type="ARBA" id="ARBA00022553"/>
    </source>
</evidence>
<feature type="compositionally biased region" description="Polar residues" evidence="2">
    <location>
        <begin position="105"/>
        <end position="114"/>
    </location>
</feature>
<dbReference type="AlphaFoldDB" id="A0AAN8ZPW9"/>
<keyword evidence="1" id="KW-0597">Phosphoprotein</keyword>
<dbReference type="InterPro" id="IPR026642">
    <property type="entry name" value="Glcci1/FAM117"/>
</dbReference>
<feature type="region of interest" description="Disordered" evidence="2">
    <location>
        <begin position="74"/>
        <end position="114"/>
    </location>
</feature>
<protein>
    <submittedName>
        <fullName evidence="3">Uncharacterized protein</fullName>
    </submittedName>
</protein>
<sequence length="186" mass="19945">RVGSGRGNQGGEGRALMRRTASLDTIYLKGQWPKDVQQQPFSSLLLDKASQTPEEWASTCYGSLSSGWTACEESVSSSTSSSNSSSNNNSRRPSVSLVSSPWLASGQQVPPSSGEQIDKFIRHRLQRTNKEGTSGGGLRYSPVHADHSVLAPTPVHPRHHALQHANGIYTGIFSILDALNTGANSE</sequence>
<gene>
    <name evidence="3" type="ORF">SK128_020742</name>
</gene>
<reference evidence="3 4" key="1">
    <citation type="submission" date="2023-11" db="EMBL/GenBank/DDBJ databases">
        <title>Halocaridina rubra genome assembly.</title>
        <authorList>
            <person name="Smith C."/>
        </authorList>
    </citation>
    <scope>NUCLEOTIDE SEQUENCE [LARGE SCALE GENOMIC DNA]</scope>
    <source>
        <strain evidence="3">EP-1</strain>
        <tissue evidence="3">Whole</tissue>
    </source>
</reference>